<keyword evidence="2" id="KW-1185">Reference proteome</keyword>
<accession>A0A7K1KSU6</accession>
<evidence type="ECO:0000313" key="2">
    <source>
        <dbReference type="Proteomes" id="UP000432015"/>
    </source>
</evidence>
<protein>
    <submittedName>
        <fullName evidence="1">Uncharacterized protein</fullName>
    </submittedName>
</protein>
<evidence type="ECO:0000313" key="1">
    <source>
        <dbReference type="EMBL" id="MUN35223.1"/>
    </source>
</evidence>
<dbReference type="RefSeq" id="WP_156214193.1">
    <property type="nucleotide sequence ID" value="NZ_WOFH01000001.1"/>
</dbReference>
<reference evidence="1 2" key="1">
    <citation type="submission" date="2019-11" db="EMBL/GenBank/DDBJ databases">
        <authorList>
            <person name="Cao P."/>
        </authorList>
    </citation>
    <scope>NUCLEOTIDE SEQUENCE [LARGE SCALE GENOMIC DNA]</scope>
    <source>
        <strain evidence="1 2">NEAU-AAG5</strain>
    </source>
</reference>
<proteinExistence type="predicted"/>
<sequence>MSPHLEFELRLDGVDDHHDAERLRRGLRDALQDTPDAGVVKIHEVNVATPPPGRRASTTEIFGLVVESVATIATVVQIVQIWLQRTPRQTETPPSITLTIDGNSVTVTSPPTPAETQIIERFIDRHGNAGGHDGG</sequence>
<dbReference type="InterPro" id="IPR045428">
    <property type="entry name" value="EACC1"/>
</dbReference>
<dbReference type="Proteomes" id="UP000432015">
    <property type="component" value="Unassembled WGS sequence"/>
</dbReference>
<name>A0A7K1KSU6_9ACTN</name>
<dbReference type="EMBL" id="WOFH01000001">
    <property type="protein sequence ID" value="MUN35223.1"/>
    <property type="molecule type" value="Genomic_DNA"/>
</dbReference>
<dbReference type="Pfam" id="PF19953">
    <property type="entry name" value="EACC1"/>
    <property type="match status" value="1"/>
</dbReference>
<organism evidence="1 2">
    <name type="scientific">Actinomadura litoris</name>
    <dbReference type="NCBI Taxonomy" id="2678616"/>
    <lineage>
        <taxon>Bacteria</taxon>
        <taxon>Bacillati</taxon>
        <taxon>Actinomycetota</taxon>
        <taxon>Actinomycetes</taxon>
        <taxon>Streptosporangiales</taxon>
        <taxon>Thermomonosporaceae</taxon>
        <taxon>Actinomadura</taxon>
    </lineage>
</organism>
<comment type="caution">
    <text evidence="1">The sequence shown here is derived from an EMBL/GenBank/DDBJ whole genome shotgun (WGS) entry which is preliminary data.</text>
</comment>
<gene>
    <name evidence="1" type="ORF">GNZ18_01190</name>
</gene>
<dbReference type="AlphaFoldDB" id="A0A7K1KSU6"/>